<protein>
    <submittedName>
        <fullName evidence="2">Uncharacterized protein</fullName>
    </submittedName>
</protein>
<comment type="caution">
    <text evidence="2">The sequence shown here is derived from an EMBL/GenBank/DDBJ whole genome shotgun (WGS) entry which is preliminary data.</text>
</comment>
<dbReference type="EMBL" id="LLZU01000017">
    <property type="protein sequence ID" value="KRV48932.1"/>
    <property type="molecule type" value="Genomic_DNA"/>
</dbReference>
<reference evidence="2 3" key="1">
    <citation type="submission" date="2015-10" db="EMBL/GenBank/DDBJ databases">
        <title>Draft genome sequence of pyrrolomycin-producing Streptomyces vitaminophilus.</title>
        <authorList>
            <person name="Graham D.E."/>
            <person name="Mahan K.M."/>
            <person name="Klingeman D.M."/>
            <person name="Hettich R.L."/>
            <person name="Parry R.J."/>
        </authorList>
    </citation>
    <scope>NUCLEOTIDE SEQUENCE [LARGE SCALE GENOMIC DNA]</scope>
    <source>
        <strain evidence="2 3">ATCC 31673</strain>
    </source>
</reference>
<keyword evidence="3" id="KW-1185">Reference proteome</keyword>
<feature type="compositionally biased region" description="Basic and acidic residues" evidence="1">
    <location>
        <begin position="14"/>
        <end position="25"/>
    </location>
</feature>
<evidence type="ECO:0000313" key="2">
    <source>
        <dbReference type="EMBL" id="KRV48932.1"/>
    </source>
</evidence>
<evidence type="ECO:0000313" key="3">
    <source>
        <dbReference type="Proteomes" id="UP000050867"/>
    </source>
</evidence>
<dbReference type="AlphaFoldDB" id="A0A0T6LSF9"/>
<feature type="compositionally biased region" description="Basic and acidic residues" evidence="1">
    <location>
        <begin position="124"/>
        <end position="142"/>
    </location>
</feature>
<proteinExistence type="predicted"/>
<organism evidence="2 3">
    <name type="scientific">Wenjunlia vitaminophila</name>
    <name type="common">Streptomyces vitaminophilus</name>
    <dbReference type="NCBI Taxonomy" id="76728"/>
    <lineage>
        <taxon>Bacteria</taxon>
        <taxon>Bacillati</taxon>
        <taxon>Actinomycetota</taxon>
        <taxon>Actinomycetes</taxon>
        <taxon>Kitasatosporales</taxon>
        <taxon>Streptomycetaceae</taxon>
        <taxon>Wenjunlia</taxon>
    </lineage>
</organism>
<evidence type="ECO:0000256" key="1">
    <source>
        <dbReference type="SAM" id="MobiDB-lite"/>
    </source>
</evidence>
<feature type="region of interest" description="Disordered" evidence="1">
    <location>
        <begin position="1"/>
        <end position="36"/>
    </location>
</feature>
<accession>A0A0T6LSF9</accession>
<feature type="region of interest" description="Disordered" evidence="1">
    <location>
        <begin position="124"/>
        <end position="155"/>
    </location>
</feature>
<name>A0A0T6LSF9_WENVI</name>
<sequence>MAWPARQGVQRRVGPQERHGGELGGHRGARGLRQPGALQGGGALQLGLGVAAEQVGVFSAEPGQLGPFGVELAAQRGADLPQFLGLGLKITDALLHAPFLAQPLGVHPGELALGSAVPPVEQDRAAARGGCGHRDDHAEHQRVIAQPGAAGAGYG</sequence>
<gene>
    <name evidence="2" type="ORF">AQ490_22650</name>
</gene>
<dbReference type="Proteomes" id="UP000050867">
    <property type="component" value="Unassembled WGS sequence"/>
</dbReference>